<dbReference type="EMBL" id="QLMA01000008">
    <property type="protein sequence ID" value="RAJ76786.1"/>
    <property type="molecule type" value="Genomic_DNA"/>
</dbReference>
<dbReference type="RefSeq" id="WP_111594485.1">
    <property type="nucleotide sequence ID" value="NZ_QLMA01000008.1"/>
</dbReference>
<accession>A0A327VQM9</accession>
<dbReference type="Proteomes" id="UP000249819">
    <property type="component" value="Unassembled WGS sequence"/>
</dbReference>
<reference evidence="1 2" key="1">
    <citation type="submission" date="2018-06" db="EMBL/GenBank/DDBJ databases">
        <title>Genomic Encyclopedia of Archaeal and Bacterial Type Strains, Phase II (KMG-II): from individual species to whole genera.</title>
        <authorList>
            <person name="Goeker M."/>
        </authorList>
    </citation>
    <scope>NUCLEOTIDE SEQUENCE [LARGE SCALE GENOMIC DNA]</scope>
    <source>
        <strain evidence="1 2">DSM 29821</strain>
    </source>
</reference>
<name>A0A327VQM9_9BACT</name>
<evidence type="ECO:0000313" key="2">
    <source>
        <dbReference type="Proteomes" id="UP000249819"/>
    </source>
</evidence>
<keyword evidence="2" id="KW-1185">Reference proteome</keyword>
<dbReference type="SUPFAM" id="SSF52402">
    <property type="entry name" value="Adenine nucleotide alpha hydrolases-like"/>
    <property type="match status" value="2"/>
</dbReference>
<dbReference type="AlphaFoldDB" id="A0A327VQM9"/>
<evidence type="ECO:0000313" key="1">
    <source>
        <dbReference type="EMBL" id="RAJ76786.1"/>
    </source>
</evidence>
<dbReference type="Gene3D" id="3.40.50.12370">
    <property type="match status" value="1"/>
</dbReference>
<organism evidence="1 2">
    <name type="scientific">Chitinophaga dinghuensis</name>
    <dbReference type="NCBI Taxonomy" id="1539050"/>
    <lineage>
        <taxon>Bacteria</taxon>
        <taxon>Pseudomonadati</taxon>
        <taxon>Bacteroidota</taxon>
        <taxon>Chitinophagia</taxon>
        <taxon>Chitinophagales</taxon>
        <taxon>Chitinophagaceae</taxon>
        <taxon>Chitinophaga</taxon>
    </lineage>
</organism>
<evidence type="ECO:0008006" key="3">
    <source>
        <dbReference type="Google" id="ProtNLM"/>
    </source>
</evidence>
<proteinExistence type="predicted"/>
<dbReference type="CDD" id="cd00293">
    <property type="entry name" value="USP-like"/>
    <property type="match status" value="1"/>
</dbReference>
<comment type="caution">
    <text evidence="1">The sequence shown here is derived from an EMBL/GenBank/DDBJ whole genome shotgun (WGS) entry which is preliminary data.</text>
</comment>
<dbReference type="OrthoDB" id="662548at2"/>
<gene>
    <name evidence="1" type="ORF">CLV59_108307</name>
</gene>
<protein>
    <recommendedName>
        <fullName evidence="3">Nucleotide-binding universal stress UspA family protein</fullName>
    </recommendedName>
</protein>
<sequence length="273" mass="30615">MEKILFITDAMAINPQALDFAMFLCNLTHSKLTGIFLENLEYEGRPLTMLQAEANSPANSIDDIKSNCCEEGIQQFRTACASRGIPAVVHRDRGLPMDEIIRESKYADLLLVDAALSFASQPEPIPTRFVRDILTDAACPVIITPVGFEGIEQIIFAYDGHPSSMLAMKQFTHLFPQLSQQPVNVITVNSEHRISAGEKNRLKEWLLDHYNNIVFTEREGVIKTELLEYVLNKKNAFLVMGSYGRSTISNMLKSSHATPIIRMTNQPVFISHS</sequence>